<dbReference type="GO" id="GO:0016740">
    <property type="term" value="F:transferase activity"/>
    <property type="evidence" value="ECO:0007669"/>
    <property type="project" value="UniProtKB-KW"/>
</dbReference>
<feature type="transmembrane region" description="Helical" evidence="7">
    <location>
        <begin position="230"/>
        <end position="250"/>
    </location>
</feature>
<evidence type="ECO:0000256" key="3">
    <source>
        <dbReference type="ARBA" id="ARBA00022679"/>
    </source>
</evidence>
<feature type="transmembrane region" description="Helical" evidence="7">
    <location>
        <begin position="45"/>
        <end position="67"/>
    </location>
</feature>
<comment type="catalytic activity">
    <reaction evidence="7">
        <text>L-cysteinyl-[prolipoprotein] + a 1,2-diacyl-sn-glycero-3-phospho-(1'-sn-glycerol) = an S-1,2-diacyl-sn-glyceryl-L-cysteinyl-[prolipoprotein] + sn-glycerol 1-phosphate + H(+)</text>
        <dbReference type="Rhea" id="RHEA:56712"/>
        <dbReference type="Rhea" id="RHEA-COMP:14679"/>
        <dbReference type="Rhea" id="RHEA-COMP:14680"/>
        <dbReference type="ChEBI" id="CHEBI:15378"/>
        <dbReference type="ChEBI" id="CHEBI:29950"/>
        <dbReference type="ChEBI" id="CHEBI:57685"/>
        <dbReference type="ChEBI" id="CHEBI:64716"/>
        <dbReference type="ChEBI" id="CHEBI:140658"/>
        <dbReference type="EC" id="2.5.1.145"/>
    </reaction>
</comment>
<evidence type="ECO:0000256" key="4">
    <source>
        <dbReference type="ARBA" id="ARBA00022692"/>
    </source>
</evidence>
<organism evidence="8 9">
    <name type="scientific">Clostridium gelidum</name>
    <dbReference type="NCBI Taxonomy" id="704125"/>
    <lineage>
        <taxon>Bacteria</taxon>
        <taxon>Bacillati</taxon>
        <taxon>Bacillota</taxon>
        <taxon>Clostridia</taxon>
        <taxon>Eubacteriales</taxon>
        <taxon>Clostridiaceae</taxon>
        <taxon>Clostridium</taxon>
    </lineage>
</organism>
<sequence>MNPVAFQIGSFEVRWYGILIAFGVIVAIILAGYNCKKKNVDFDTILDIFFVAFPAAIVGARMYYVAFEFQNYKDNLIDMFNIRKGGLAIHGGLIGAFLAVYIFSKIRKLEILKYLDIAAPSIILAQAIGRWGNFMNGEAHGGEVSYEFISKFPSFIQKGMNISGTYYHPTFLYESSWNLMVCVVLLVILYKKSNKDNGIVIASYMILYSLGRVFIEGLRTDSLMIGNLRVAQLISIAGIIVGGALIMYIIRKRRI</sequence>
<dbReference type="PROSITE" id="PS01311">
    <property type="entry name" value="LGT"/>
    <property type="match status" value="1"/>
</dbReference>
<keyword evidence="2 7" id="KW-1003">Cell membrane</keyword>
<evidence type="ECO:0000256" key="1">
    <source>
        <dbReference type="ARBA" id="ARBA00007150"/>
    </source>
</evidence>
<evidence type="ECO:0000256" key="2">
    <source>
        <dbReference type="ARBA" id="ARBA00022475"/>
    </source>
</evidence>
<dbReference type="PANTHER" id="PTHR30589">
    <property type="entry name" value="PROLIPOPROTEIN DIACYLGLYCERYL TRANSFERASE"/>
    <property type="match status" value="1"/>
</dbReference>
<comment type="subcellular location">
    <subcellularLocation>
        <location evidence="7">Cell membrane</location>
        <topology evidence="7">Multi-pass membrane protein</topology>
    </subcellularLocation>
</comment>
<evidence type="ECO:0000313" key="8">
    <source>
        <dbReference type="EMBL" id="BCZ47416.1"/>
    </source>
</evidence>
<dbReference type="Proteomes" id="UP000824633">
    <property type="component" value="Chromosome"/>
</dbReference>
<keyword evidence="5 7" id="KW-1133">Transmembrane helix</keyword>
<keyword evidence="3 7" id="KW-0808">Transferase</keyword>
<proteinExistence type="inferred from homology"/>
<feature type="binding site" evidence="7">
    <location>
        <position position="130"/>
    </location>
    <ligand>
        <name>a 1,2-diacyl-sn-glycero-3-phospho-(1'-sn-glycerol)</name>
        <dbReference type="ChEBI" id="CHEBI:64716"/>
    </ligand>
</feature>
<feature type="transmembrane region" description="Helical" evidence="7">
    <location>
        <begin position="171"/>
        <end position="190"/>
    </location>
</feature>
<comment type="similarity">
    <text evidence="1 7">Belongs to the Lgt family.</text>
</comment>
<keyword evidence="4 7" id="KW-0812">Transmembrane</keyword>
<name>A0ABM7T6U7_9CLOT</name>
<dbReference type="HAMAP" id="MF_01147">
    <property type="entry name" value="Lgt"/>
    <property type="match status" value="1"/>
</dbReference>
<dbReference type="Pfam" id="PF01790">
    <property type="entry name" value="LGT"/>
    <property type="match status" value="1"/>
</dbReference>
<evidence type="ECO:0000256" key="5">
    <source>
        <dbReference type="ARBA" id="ARBA00022989"/>
    </source>
</evidence>
<dbReference type="EC" id="2.5.1.145" evidence="7"/>
<feature type="transmembrane region" description="Helical" evidence="7">
    <location>
        <begin position="15"/>
        <end position="33"/>
    </location>
</feature>
<reference evidence="9" key="1">
    <citation type="submission" date="2021-07" db="EMBL/GenBank/DDBJ databases">
        <title>Complete genome sequencing of a Clostridium isolate.</title>
        <authorList>
            <person name="Ueki A."/>
            <person name="Tonouchi A."/>
        </authorList>
    </citation>
    <scope>NUCLEOTIDE SEQUENCE [LARGE SCALE GENOMIC DNA]</scope>
    <source>
        <strain evidence="9">C5S11</strain>
    </source>
</reference>
<keyword evidence="6 7" id="KW-0472">Membrane</keyword>
<comment type="function">
    <text evidence="7">Catalyzes the transfer of the diacylglyceryl group from phosphatidylglycerol to the sulfhydryl group of the N-terminal cysteine of a prolipoprotein, the first step in the formation of mature lipoproteins.</text>
</comment>
<evidence type="ECO:0000256" key="6">
    <source>
        <dbReference type="ARBA" id="ARBA00023136"/>
    </source>
</evidence>
<dbReference type="NCBIfam" id="TIGR00544">
    <property type="entry name" value="lgt"/>
    <property type="match status" value="1"/>
</dbReference>
<feature type="transmembrane region" description="Helical" evidence="7">
    <location>
        <begin position="87"/>
        <end position="104"/>
    </location>
</feature>
<accession>A0ABM7T6U7</accession>
<comment type="pathway">
    <text evidence="7">Protein modification; lipoprotein biosynthesis (diacylglyceryl transfer).</text>
</comment>
<dbReference type="PANTHER" id="PTHR30589:SF0">
    <property type="entry name" value="PHOSPHATIDYLGLYCEROL--PROLIPOPROTEIN DIACYLGLYCERYL TRANSFERASE"/>
    <property type="match status" value="1"/>
</dbReference>
<gene>
    <name evidence="8" type="primary">lgt_2</name>
    <name evidence="7" type="synonym">lgt</name>
    <name evidence="8" type="ORF">psyc5s11_34830</name>
</gene>
<protein>
    <recommendedName>
        <fullName evidence="7">Phosphatidylglycerol--prolipoprotein diacylglyceryl transferase</fullName>
        <ecNumber evidence="7">2.5.1.145</ecNumber>
    </recommendedName>
</protein>
<keyword evidence="9" id="KW-1185">Reference proteome</keyword>
<evidence type="ECO:0000313" key="9">
    <source>
        <dbReference type="Proteomes" id="UP000824633"/>
    </source>
</evidence>
<dbReference type="RefSeq" id="WP_224033756.1">
    <property type="nucleotide sequence ID" value="NZ_AP024849.1"/>
</dbReference>
<feature type="transmembrane region" description="Helical" evidence="7">
    <location>
        <begin position="197"/>
        <end position="215"/>
    </location>
</feature>
<feature type="transmembrane region" description="Helical" evidence="7">
    <location>
        <begin position="111"/>
        <end position="129"/>
    </location>
</feature>
<evidence type="ECO:0000256" key="7">
    <source>
        <dbReference type="HAMAP-Rule" id="MF_01147"/>
    </source>
</evidence>
<dbReference type="InterPro" id="IPR001640">
    <property type="entry name" value="Lgt"/>
</dbReference>
<dbReference type="EMBL" id="AP024849">
    <property type="protein sequence ID" value="BCZ47416.1"/>
    <property type="molecule type" value="Genomic_DNA"/>
</dbReference>